<name>A0A9P6JSA2_9AGAR</name>
<dbReference type="Proteomes" id="UP000807306">
    <property type="component" value="Unassembled WGS sequence"/>
</dbReference>
<dbReference type="Gene3D" id="1.10.510.10">
    <property type="entry name" value="Transferase(Phosphotransferase) domain 1"/>
    <property type="match status" value="1"/>
</dbReference>
<dbReference type="InterPro" id="IPR011009">
    <property type="entry name" value="Kinase-like_dom_sf"/>
</dbReference>
<dbReference type="AlphaFoldDB" id="A0A9P6JSA2"/>
<dbReference type="OrthoDB" id="2379186at2759"/>
<dbReference type="EMBL" id="MU157839">
    <property type="protein sequence ID" value="KAF9530554.1"/>
    <property type="molecule type" value="Genomic_DNA"/>
</dbReference>
<sequence>MFKPIALDFFEFINLQPTLPFLPRHLSLSRTNACRRSQAPLPPIDRLREFLERSIEDRDITPVSKQLFAALQLEYESQYDNCTLDNVSTVFRIGKLEETAEGIVQVFTEAVRRPPPPLGSEASYHYFWDRNIRQPLELQATIESLVPDSKILEPRPDCIIEILGSNIKKTYTCDDAVQKIQHLRTIYNALIDDQVPITDSLVHIEESTVLLKPTGIDTPAGSRRQLKDCIVCVLQALIVAHRIPIYHRDIRQSNELASGKETSALPYFASATHSPDMFHDGHGPEVDIWGVGHLIKQATCILPQEIEDLGSQICRDSHILTAEKTLELAKQGSRAFRLYRNSGFVQSRMT</sequence>
<protein>
    <recommendedName>
        <fullName evidence="3">Protein kinase domain-containing protein</fullName>
    </recommendedName>
</protein>
<dbReference type="SUPFAM" id="SSF56112">
    <property type="entry name" value="Protein kinase-like (PK-like)"/>
    <property type="match status" value="1"/>
</dbReference>
<reference evidence="1" key="1">
    <citation type="submission" date="2020-11" db="EMBL/GenBank/DDBJ databases">
        <authorList>
            <consortium name="DOE Joint Genome Institute"/>
            <person name="Ahrendt S."/>
            <person name="Riley R."/>
            <person name="Andreopoulos W."/>
            <person name="Labutti K."/>
            <person name="Pangilinan J."/>
            <person name="Ruiz-Duenas F.J."/>
            <person name="Barrasa J.M."/>
            <person name="Sanchez-Garcia M."/>
            <person name="Camarero S."/>
            <person name="Miyauchi S."/>
            <person name="Serrano A."/>
            <person name="Linde D."/>
            <person name="Babiker R."/>
            <person name="Drula E."/>
            <person name="Ayuso-Fernandez I."/>
            <person name="Pacheco R."/>
            <person name="Padilla G."/>
            <person name="Ferreira P."/>
            <person name="Barriuso J."/>
            <person name="Kellner H."/>
            <person name="Castanera R."/>
            <person name="Alfaro M."/>
            <person name="Ramirez L."/>
            <person name="Pisabarro A.G."/>
            <person name="Kuo A."/>
            <person name="Tritt A."/>
            <person name="Lipzen A."/>
            <person name="He G."/>
            <person name="Yan M."/>
            <person name="Ng V."/>
            <person name="Cullen D."/>
            <person name="Martin F."/>
            <person name="Rosso M.-N."/>
            <person name="Henrissat B."/>
            <person name="Hibbett D."/>
            <person name="Martinez A.T."/>
            <person name="Grigoriev I.V."/>
        </authorList>
    </citation>
    <scope>NUCLEOTIDE SEQUENCE</scope>
    <source>
        <strain evidence="1">CBS 506.95</strain>
    </source>
</reference>
<proteinExistence type="predicted"/>
<evidence type="ECO:0008006" key="3">
    <source>
        <dbReference type="Google" id="ProtNLM"/>
    </source>
</evidence>
<comment type="caution">
    <text evidence="1">The sequence shown here is derived from an EMBL/GenBank/DDBJ whole genome shotgun (WGS) entry which is preliminary data.</text>
</comment>
<accession>A0A9P6JSA2</accession>
<organism evidence="1 2">
    <name type="scientific">Crepidotus variabilis</name>
    <dbReference type="NCBI Taxonomy" id="179855"/>
    <lineage>
        <taxon>Eukaryota</taxon>
        <taxon>Fungi</taxon>
        <taxon>Dikarya</taxon>
        <taxon>Basidiomycota</taxon>
        <taxon>Agaricomycotina</taxon>
        <taxon>Agaricomycetes</taxon>
        <taxon>Agaricomycetidae</taxon>
        <taxon>Agaricales</taxon>
        <taxon>Agaricineae</taxon>
        <taxon>Crepidotaceae</taxon>
        <taxon>Crepidotus</taxon>
    </lineage>
</organism>
<evidence type="ECO:0000313" key="2">
    <source>
        <dbReference type="Proteomes" id="UP000807306"/>
    </source>
</evidence>
<evidence type="ECO:0000313" key="1">
    <source>
        <dbReference type="EMBL" id="KAF9530554.1"/>
    </source>
</evidence>
<gene>
    <name evidence="1" type="ORF">CPB83DRAFT_892527</name>
</gene>
<keyword evidence="2" id="KW-1185">Reference proteome</keyword>